<organism evidence="1 2">
    <name type="scientific">Glycine soja</name>
    <name type="common">Wild soybean</name>
    <dbReference type="NCBI Taxonomy" id="3848"/>
    <lineage>
        <taxon>Eukaryota</taxon>
        <taxon>Viridiplantae</taxon>
        <taxon>Streptophyta</taxon>
        <taxon>Embryophyta</taxon>
        <taxon>Tracheophyta</taxon>
        <taxon>Spermatophyta</taxon>
        <taxon>Magnoliopsida</taxon>
        <taxon>eudicotyledons</taxon>
        <taxon>Gunneridae</taxon>
        <taxon>Pentapetalae</taxon>
        <taxon>rosids</taxon>
        <taxon>fabids</taxon>
        <taxon>Fabales</taxon>
        <taxon>Fabaceae</taxon>
        <taxon>Papilionoideae</taxon>
        <taxon>50 kb inversion clade</taxon>
        <taxon>NPAAA clade</taxon>
        <taxon>indigoferoid/millettioid clade</taxon>
        <taxon>Phaseoleae</taxon>
        <taxon>Glycine</taxon>
        <taxon>Glycine subgen. Soja</taxon>
    </lineage>
</organism>
<dbReference type="AlphaFoldDB" id="A0A445K661"/>
<reference evidence="1 2" key="1">
    <citation type="submission" date="2018-09" db="EMBL/GenBank/DDBJ databases">
        <title>A high-quality reference genome of wild soybean provides a powerful tool to mine soybean genomes.</title>
        <authorList>
            <person name="Xie M."/>
            <person name="Chung C.Y.L."/>
            <person name="Li M.-W."/>
            <person name="Wong F.-L."/>
            <person name="Chan T.-F."/>
            <person name="Lam H.-M."/>
        </authorList>
    </citation>
    <scope>NUCLEOTIDE SEQUENCE [LARGE SCALE GENOMIC DNA]</scope>
    <source>
        <strain evidence="2">cv. W05</strain>
        <tissue evidence="1">Hypocotyl of etiolated seedlings</tissue>
    </source>
</reference>
<accession>A0A445K661</accession>
<proteinExistence type="predicted"/>
<evidence type="ECO:0000313" key="1">
    <source>
        <dbReference type="EMBL" id="RZC06309.1"/>
    </source>
</evidence>
<keyword evidence="2" id="KW-1185">Reference proteome</keyword>
<name>A0A445K661_GLYSO</name>
<dbReference type="Proteomes" id="UP000289340">
    <property type="component" value="Chromosome 6"/>
</dbReference>
<protein>
    <submittedName>
        <fullName evidence="1">Plasma membrane ATPase 4 isoform B</fullName>
    </submittedName>
</protein>
<gene>
    <name evidence="1" type="ORF">D0Y65_014034</name>
</gene>
<dbReference type="Gene3D" id="6.10.140.890">
    <property type="match status" value="1"/>
</dbReference>
<sequence length="247" mass="28167">MVVTAAAIFSVTLRERAFVSIQWREVKGRRKRGSSSSRSTCLTRAEYRSRSQRVSTFSPLARRLNCADSLKEADTKMDFSSFDDDQGMEMDDDMEVEDGEADEVQSEFKDKLNGVNIRPPLAFFMIDRLPSLQRDYGKEGREAQWATAQRTLHGLQPPETANLFNYKNSYRELSEIAEQAKRHAEDARELHTLKGHVESVKLKTLIQSNSIIKFKEFGQPSSRTHFGACPRTRTTNIMKAQVNPPLD</sequence>
<evidence type="ECO:0000313" key="2">
    <source>
        <dbReference type="Proteomes" id="UP000289340"/>
    </source>
</evidence>
<comment type="caution">
    <text evidence="1">The sequence shown here is derived from an EMBL/GenBank/DDBJ whole genome shotgun (WGS) entry which is preliminary data.</text>
</comment>
<dbReference type="EMBL" id="QZWG01000006">
    <property type="protein sequence ID" value="RZC06309.1"/>
    <property type="molecule type" value="Genomic_DNA"/>
</dbReference>